<keyword evidence="3" id="KW-1185">Reference proteome</keyword>
<feature type="region of interest" description="Disordered" evidence="1">
    <location>
        <begin position="1"/>
        <end position="27"/>
    </location>
</feature>
<proteinExistence type="predicted"/>
<name>A0A9P9D5B8_9PLEO</name>
<evidence type="ECO:0000256" key="1">
    <source>
        <dbReference type="SAM" id="MobiDB-lite"/>
    </source>
</evidence>
<evidence type="ECO:0000313" key="2">
    <source>
        <dbReference type="EMBL" id="KAH7113865.1"/>
    </source>
</evidence>
<gene>
    <name evidence="2" type="ORF">B0J11DRAFT_541496</name>
</gene>
<sequence length="244" mass="27442">MFCEMPASESERSFRGRCPKVSNDPRAGRRIQGAAQLQTPGELYKGNSMSRYVQQGSRKKESFGRLTISPSPLSRPIRSALLSRLYGIRYLRYLRTRSKLSYALAHVCLLVTRILSIPHSMSYSALWRSRPSPLEVISQFSFFILFFQLCSITYTLHTLPSLGCWHVLFFVYLNGLCGLLCSGGDVSKTFLPSSFESRPAFFFSLLLFSSSCKRESLPSLFRGSFGGGGECMRSTAWTSSWLLG</sequence>
<accession>A0A9P9D5B8</accession>
<dbReference type="EMBL" id="JAGMWT010000018">
    <property type="protein sequence ID" value="KAH7113865.1"/>
    <property type="molecule type" value="Genomic_DNA"/>
</dbReference>
<evidence type="ECO:0000313" key="3">
    <source>
        <dbReference type="Proteomes" id="UP000700596"/>
    </source>
</evidence>
<protein>
    <submittedName>
        <fullName evidence="2">Uncharacterized protein</fullName>
    </submittedName>
</protein>
<organism evidence="2 3">
    <name type="scientific">Dendryphion nanum</name>
    <dbReference type="NCBI Taxonomy" id="256645"/>
    <lineage>
        <taxon>Eukaryota</taxon>
        <taxon>Fungi</taxon>
        <taxon>Dikarya</taxon>
        <taxon>Ascomycota</taxon>
        <taxon>Pezizomycotina</taxon>
        <taxon>Dothideomycetes</taxon>
        <taxon>Pleosporomycetidae</taxon>
        <taxon>Pleosporales</taxon>
        <taxon>Torulaceae</taxon>
        <taxon>Dendryphion</taxon>
    </lineage>
</organism>
<dbReference type="Proteomes" id="UP000700596">
    <property type="component" value="Unassembled WGS sequence"/>
</dbReference>
<comment type="caution">
    <text evidence="2">The sequence shown here is derived from an EMBL/GenBank/DDBJ whole genome shotgun (WGS) entry which is preliminary data.</text>
</comment>
<dbReference type="AlphaFoldDB" id="A0A9P9D5B8"/>
<reference evidence="2" key="1">
    <citation type="journal article" date="2021" name="Nat. Commun.">
        <title>Genetic determinants of endophytism in the Arabidopsis root mycobiome.</title>
        <authorList>
            <person name="Mesny F."/>
            <person name="Miyauchi S."/>
            <person name="Thiergart T."/>
            <person name="Pickel B."/>
            <person name="Atanasova L."/>
            <person name="Karlsson M."/>
            <person name="Huettel B."/>
            <person name="Barry K.W."/>
            <person name="Haridas S."/>
            <person name="Chen C."/>
            <person name="Bauer D."/>
            <person name="Andreopoulos W."/>
            <person name="Pangilinan J."/>
            <person name="LaButti K."/>
            <person name="Riley R."/>
            <person name="Lipzen A."/>
            <person name="Clum A."/>
            <person name="Drula E."/>
            <person name="Henrissat B."/>
            <person name="Kohler A."/>
            <person name="Grigoriev I.V."/>
            <person name="Martin F.M."/>
            <person name="Hacquard S."/>
        </authorList>
    </citation>
    <scope>NUCLEOTIDE SEQUENCE</scope>
    <source>
        <strain evidence="2">MPI-CAGE-CH-0243</strain>
    </source>
</reference>